<name>A0A178Z2A2_9EURO</name>
<gene>
    <name evidence="1" type="ORF">AYL99_11818</name>
</gene>
<organism evidence="1 2">
    <name type="scientific">Fonsecaea erecta</name>
    <dbReference type="NCBI Taxonomy" id="1367422"/>
    <lineage>
        <taxon>Eukaryota</taxon>
        <taxon>Fungi</taxon>
        <taxon>Dikarya</taxon>
        <taxon>Ascomycota</taxon>
        <taxon>Pezizomycotina</taxon>
        <taxon>Eurotiomycetes</taxon>
        <taxon>Chaetothyriomycetidae</taxon>
        <taxon>Chaetothyriales</taxon>
        <taxon>Herpotrichiellaceae</taxon>
        <taxon>Fonsecaea</taxon>
    </lineage>
</organism>
<accession>A0A178Z2A2</accession>
<dbReference type="RefSeq" id="XP_018687305.1">
    <property type="nucleotide sequence ID" value="XM_018843322.1"/>
</dbReference>
<sequence length="370" mass="42264">MITLKVVLETVPDFRFGLYSLVGATYTSTIEHMVWGRVTLSGDNMVRYLNPVSDMFLYKDMINSSIMKGYVVTMMGKDLISLVERIMHPIKYYRSGRWMNTITVLLLIRYRAMVRDYSTFESWQMGPFMVQKVEVTKYRYVANLADMLRDMESDIIINNRVDVRLPSDSFNPLYLYRDGSVMPVPDVGAVHDTAFGTGVVMNRLLVDQVELPADDGTTTLEMMMIYIDVNRDPLVARVTFTFRPSCDWLTTYKATSYETLTDPFRDFEGLEAVDKNTLMITDTHACFHMMPFMLSCQPTNKPVDCGPLHEPRPVHVSDHLHHHGDFDADEMWSDDDEVVDGSGMIQTYTDGHTNADEDNPITTVVVMPTG</sequence>
<dbReference type="AlphaFoldDB" id="A0A178Z2A2"/>
<keyword evidence="2" id="KW-1185">Reference proteome</keyword>
<dbReference type="EMBL" id="LVYI01000017">
    <property type="protein sequence ID" value="OAP53938.1"/>
    <property type="molecule type" value="Genomic_DNA"/>
</dbReference>
<reference evidence="1 2" key="1">
    <citation type="submission" date="2016-04" db="EMBL/GenBank/DDBJ databases">
        <title>Draft genome of Fonsecaea erecta CBS 125763.</title>
        <authorList>
            <person name="Weiss V.A."/>
            <person name="Vicente V.A."/>
            <person name="Raittz R.T."/>
            <person name="Moreno L.F."/>
            <person name="De Souza E.M."/>
            <person name="Pedrosa F.O."/>
            <person name="Steffens M.B."/>
            <person name="Faoro H."/>
            <person name="Tadra-Sfeir M.Z."/>
            <person name="Najafzadeh M.J."/>
            <person name="Felipe M.S."/>
            <person name="Teixeira M."/>
            <person name="Sun J."/>
            <person name="Xi L."/>
            <person name="Gomes R."/>
            <person name="De Azevedo C.M."/>
            <person name="Salgado C.G."/>
            <person name="Da Silva M.B."/>
            <person name="Nascimento M.F."/>
            <person name="Queiroz-Telles F."/>
            <person name="Attili D.S."/>
            <person name="Gorbushina A."/>
        </authorList>
    </citation>
    <scope>NUCLEOTIDE SEQUENCE [LARGE SCALE GENOMIC DNA]</scope>
    <source>
        <strain evidence="1 2">CBS 125763</strain>
    </source>
</reference>
<evidence type="ECO:0000313" key="2">
    <source>
        <dbReference type="Proteomes" id="UP000078343"/>
    </source>
</evidence>
<comment type="caution">
    <text evidence="1">The sequence shown here is derived from an EMBL/GenBank/DDBJ whole genome shotgun (WGS) entry which is preliminary data.</text>
</comment>
<dbReference type="Proteomes" id="UP000078343">
    <property type="component" value="Unassembled WGS sequence"/>
</dbReference>
<dbReference type="GeneID" id="30015985"/>
<proteinExistence type="predicted"/>
<evidence type="ECO:0000313" key="1">
    <source>
        <dbReference type="EMBL" id="OAP53938.1"/>
    </source>
</evidence>
<protein>
    <submittedName>
        <fullName evidence="1">Uncharacterized protein</fullName>
    </submittedName>
</protein>